<dbReference type="EMBL" id="CP117417">
    <property type="protein sequence ID" value="WCT77332.1"/>
    <property type="molecule type" value="Genomic_DNA"/>
</dbReference>
<organism evidence="2 3">
    <name type="scientific">Novosphingobium humi</name>
    <dbReference type="NCBI Taxonomy" id="2282397"/>
    <lineage>
        <taxon>Bacteria</taxon>
        <taxon>Pseudomonadati</taxon>
        <taxon>Pseudomonadota</taxon>
        <taxon>Alphaproteobacteria</taxon>
        <taxon>Sphingomonadales</taxon>
        <taxon>Sphingomonadaceae</taxon>
        <taxon>Novosphingobium</taxon>
    </lineage>
</organism>
<keyword evidence="3" id="KW-1185">Reference proteome</keyword>
<sequence>MKGLRHGKLAQVGAAGFKSLNAISTVAASRSDKDSMGIAKGQIPWPAGGKHLTRPKREKAAVSRRFFRILSKMLRPVGLVFRPAFSGLVISLKTQLV</sequence>
<name>A0ABY7TVP8_9SPHN</name>
<proteinExistence type="predicted"/>
<reference evidence="2 3" key="1">
    <citation type="submission" date="2023-02" db="EMBL/GenBank/DDBJ databases">
        <title>Genome sequence of Novosphingobium humi KACC 19094.</title>
        <authorList>
            <person name="Kim S."/>
            <person name="Heo J."/>
            <person name="Kwon S.-W."/>
        </authorList>
    </citation>
    <scope>NUCLEOTIDE SEQUENCE [LARGE SCALE GENOMIC DNA]</scope>
    <source>
        <strain evidence="2 3">KACC 19094</strain>
    </source>
</reference>
<dbReference type="RefSeq" id="WP_273617710.1">
    <property type="nucleotide sequence ID" value="NZ_CP117417.1"/>
</dbReference>
<accession>A0ABY7TVP8</accession>
<dbReference type="Proteomes" id="UP001218231">
    <property type="component" value="Chromosome"/>
</dbReference>
<protein>
    <submittedName>
        <fullName evidence="2">Uncharacterized protein</fullName>
    </submittedName>
</protein>
<evidence type="ECO:0000313" key="2">
    <source>
        <dbReference type="EMBL" id="WCT77332.1"/>
    </source>
</evidence>
<gene>
    <name evidence="2" type="ORF">PQ457_15660</name>
</gene>
<feature type="region of interest" description="Disordered" evidence="1">
    <location>
        <begin position="28"/>
        <end position="54"/>
    </location>
</feature>
<evidence type="ECO:0000313" key="3">
    <source>
        <dbReference type="Proteomes" id="UP001218231"/>
    </source>
</evidence>
<evidence type="ECO:0000256" key="1">
    <source>
        <dbReference type="SAM" id="MobiDB-lite"/>
    </source>
</evidence>